<organism evidence="5 6">
    <name type="scientific">Murimonas intestini</name>
    <dbReference type="NCBI Taxonomy" id="1337051"/>
    <lineage>
        <taxon>Bacteria</taxon>
        <taxon>Bacillati</taxon>
        <taxon>Bacillota</taxon>
        <taxon>Clostridia</taxon>
        <taxon>Lachnospirales</taxon>
        <taxon>Lachnospiraceae</taxon>
        <taxon>Murimonas</taxon>
    </lineage>
</organism>
<evidence type="ECO:0000256" key="3">
    <source>
        <dbReference type="ARBA" id="ARBA00023163"/>
    </source>
</evidence>
<dbReference type="Proteomes" id="UP000245412">
    <property type="component" value="Unassembled WGS sequence"/>
</dbReference>
<comment type="caution">
    <text evidence="5">The sequence shown here is derived from an EMBL/GenBank/DDBJ whole genome shotgun (WGS) entry which is preliminary data.</text>
</comment>
<keyword evidence="1" id="KW-0805">Transcription regulation</keyword>
<evidence type="ECO:0000259" key="4">
    <source>
        <dbReference type="PROSITE" id="PS50995"/>
    </source>
</evidence>
<dbReference type="AlphaFoldDB" id="A0AB73T259"/>
<evidence type="ECO:0000256" key="2">
    <source>
        <dbReference type="ARBA" id="ARBA00023125"/>
    </source>
</evidence>
<evidence type="ECO:0000313" key="5">
    <source>
        <dbReference type="EMBL" id="PWJ74113.1"/>
    </source>
</evidence>
<accession>A0AB73T259</accession>
<dbReference type="Gene3D" id="1.10.10.10">
    <property type="entry name" value="Winged helix-like DNA-binding domain superfamily/Winged helix DNA-binding domain"/>
    <property type="match status" value="1"/>
</dbReference>
<dbReference type="InterPro" id="IPR036388">
    <property type="entry name" value="WH-like_DNA-bd_sf"/>
</dbReference>
<dbReference type="RefSeq" id="WP_109747451.1">
    <property type="nucleotide sequence ID" value="NZ_CABJAT010000008.1"/>
</dbReference>
<dbReference type="SMART" id="SM00347">
    <property type="entry name" value="HTH_MARR"/>
    <property type="match status" value="1"/>
</dbReference>
<dbReference type="InterPro" id="IPR000835">
    <property type="entry name" value="HTH_MarR-typ"/>
</dbReference>
<dbReference type="EMBL" id="QGGY01000010">
    <property type="protein sequence ID" value="PWJ74113.1"/>
    <property type="molecule type" value="Genomic_DNA"/>
</dbReference>
<dbReference type="PANTHER" id="PTHR42756">
    <property type="entry name" value="TRANSCRIPTIONAL REGULATOR, MARR"/>
    <property type="match status" value="1"/>
</dbReference>
<sequence length="148" mass="17626">MQPFIGRYISILYRQEQKYMSGLLSEYDFGFSSFNFLLYIARNEGVSQKQLCTILALDESLATRELRRLEEKKLILRDRDPLDQRSYCVYLTEEGRKLVPIFRREVRGWWKQLMAGMDDEEKELLSRQLEKMADHAVMLNQKGRDTDC</sequence>
<gene>
    <name evidence="5" type="ORF">C7383_110153</name>
</gene>
<evidence type="ECO:0000313" key="6">
    <source>
        <dbReference type="Proteomes" id="UP000245412"/>
    </source>
</evidence>
<dbReference type="InterPro" id="IPR036390">
    <property type="entry name" value="WH_DNA-bd_sf"/>
</dbReference>
<dbReference type="Pfam" id="PF12802">
    <property type="entry name" value="MarR_2"/>
    <property type="match status" value="1"/>
</dbReference>
<dbReference type="PANTHER" id="PTHR42756:SF1">
    <property type="entry name" value="TRANSCRIPTIONAL REPRESSOR OF EMRAB OPERON"/>
    <property type="match status" value="1"/>
</dbReference>
<protein>
    <submittedName>
        <fullName evidence="5">MarR family transcriptional regulator</fullName>
    </submittedName>
</protein>
<reference evidence="5 6" key="1">
    <citation type="submission" date="2018-05" db="EMBL/GenBank/DDBJ databases">
        <authorList>
            <person name="Goeker M."/>
            <person name="Huntemann M."/>
            <person name="Clum A."/>
            <person name="Pillay M."/>
            <person name="Palaniappan K."/>
            <person name="Varghese N."/>
            <person name="Mikhailova N."/>
            <person name="Stamatis D."/>
            <person name="Reddy T."/>
            <person name="Daum C."/>
            <person name="Shapiro N."/>
            <person name="Ivanova N."/>
            <person name="Kyrpides N."/>
            <person name="Woyke T."/>
        </authorList>
    </citation>
    <scope>NUCLEOTIDE SEQUENCE [LARGE SCALE GENOMIC DNA]</scope>
    <source>
        <strain evidence="5 6">DSM 26524</strain>
    </source>
</reference>
<dbReference type="PROSITE" id="PS50995">
    <property type="entry name" value="HTH_MARR_2"/>
    <property type="match status" value="1"/>
</dbReference>
<keyword evidence="2" id="KW-0238">DNA-binding</keyword>
<dbReference type="SUPFAM" id="SSF46785">
    <property type="entry name" value="Winged helix' DNA-binding domain"/>
    <property type="match status" value="1"/>
</dbReference>
<evidence type="ECO:0000256" key="1">
    <source>
        <dbReference type="ARBA" id="ARBA00023015"/>
    </source>
</evidence>
<proteinExistence type="predicted"/>
<name>A0AB73T259_9FIRM</name>
<feature type="domain" description="HTH marR-type" evidence="4">
    <location>
        <begin position="1"/>
        <end position="134"/>
    </location>
</feature>
<dbReference type="GO" id="GO:0003677">
    <property type="term" value="F:DNA binding"/>
    <property type="evidence" value="ECO:0007669"/>
    <property type="project" value="UniProtKB-KW"/>
</dbReference>
<keyword evidence="3" id="KW-0804">Transcription</keyword>
<dbReference type="GO" id="GO:0003700">
    <property type="term" value="F:DNA-binding transcription factor activity"/>
    <property type="evidence" value="ECO:0007669"/>
    <property type="project" value="InterPro"/>
</dbReference>
<keyword evidence="6" id="KW-1185">Reference proteome</keyword>
<dbReference type="PRINTS" id="PR00598">
    <property type="entry name" value="HTHMARR"/>
</dbReference>